<evidence type="ECO:0000313" key="1">
    <source>
        <dbReference type="EMBL" id="SOQ54386.1"/>
    </source>
</evidence>
<gene>
    <name evidence="1" type="ORF">SFRICE_018832</name>
</gene>
<protein>
    <submittedName>
        <fullName evidence="1">SFRICE_018832</fullName>
    </submittedName>
</protein>
<accession>A0A2H1WN31</accession>
<name>A0A2H1WN31_SPOFR</name>
<organism evidence="1">
    <name type="scientific">Spodoptera frugiperda</name>
    <name type="common">Fall armyworm</name>
    <dbReference type="NCBI Taxonomy" id="7108"/>
    <lineage>
        <taxon>Eukaryota</taxon>
        <taxon>Metazoa</taxon>
        <taxon>Ecdysozoa</taxon>
        <taxon>Arthropoda</taxon>
        <taxon>Hexapoda</taxon>
        <taxon>Insecta</taxon>
        <taxon>Pterygota</taxon>
        <taxon>Neoptera</taxon>
        <taxon>Endopterygota</taxon>
        <taxon>Lepidoptera</taxon>
        <taxon>Glossata</taxon>
        <taxon>Ditrysia</taxon>
        <taxon>Noctuoidea</taxon>
        <taxon>Noctuidae</taxon>
        <taxon>Amphipyrinae</taxon>
        <taxon>Spodoptera</taxon>
    </lineage>
</organism>
<reference evidence="1" key="1">
    <citation type="submission" date="2016-07" db="EMBL/GenBank/DDBJ databases">
        <authorList>
            <person name="Bretaudeau A."/>
        </authorList>
    </citation>
    <scope>NUCLEOTIDE SEQUENCE</scope>
    <source>
        <strain evidence="1">Rice</strain>
        <tissue evidence="1">Whole body</tissue>
    </source>
</reference>
<sequence>MTSFIMGETRGSVRLLMTKNHPVPTPAFRAGAPVNTLRSPQLRIRDQPYWAPSVVAWLFEARHRTLFLMEERHPMSSPALGEARGSVRLLLTKNHTVHTPTFRAGAPVNSLGPTTGYPITLAKTVLAAGPTDWQIQIPDLTYCPTVVGVTAQICDGDAQPEAHFVSLKLIHIHRVYGLTPAYIQPTVYCQSVGSSKLSNLGSYSSLSPNSVLQLPSPLKAYSQTYSSLTFPQSLLGNSLSLSSLSDSSKSLLSQSVADQRLHASANAAPLSSGLNRLSKLNISPYYSNSDQSVLDQQLHLSSLLGQSPQSSLSLSGLPKLIVTPLLGSSQSVYGQSSPQLSLSSLSPSSLVAQLGPSSGLDGSGSVLPRATASPLLNLSQKPLSSSLYAY</sequence>
<dbReference type="AlphaFoldDB" id="A0A2H1WN31"/>
<dbReference type="EMBL" id="ODYU01009748">
    <property type="protein sequence ID" value="SOQ54386.1"/>
    <property type="molecule type" value="Genomic_DNA"/>
</dbReference>
<proteinExistence type="predicted"/>